<feature type="domain" description="CheW-like" evidence="4">
    <location>
        <begin position="17"/>
        <end position="158"/>
    </location>
</feature>
<dbReference type="SMART" id="SM00260">
    <property type="entry name" value="CheW"/>
    <property type="match status" value="1"/>
</dbReference>
<sequence>MENEANNFQEHVNTDDLLQLVIFNLGMEEFGVDIMKVQEIIRLPEITRIPRSPDYIKGVINLRGKIIVVMDLDKRFGLPSKEITDETRIIVVDVEGTIIGMVVDSVSEVIRLLNTNVDPTPDIINQKINADYLKGVGKIDERLLILLNLDSIINETAS</sequence>
<comment type="subcellular location">
    <subcellularLocation>
        <location evidence="1">Cytoplasm</location>
    </subcellularLocation>
</comment>
<dbReference type="Gene3D" id="2.40.50.180">
    <property type="entry name" value="CheA-289, Domain 4"/>
    <property type="match status" value="1"/>
</dbReference>
<evidence type="ECO:0000313" key="5">
    <source>
        <dbReference type="EMBL" id="QLC50100.1"/>
    </source>
</evidence>
<dbReference type="InterPro" id="IPR039315">
    <property type="entry name" value="CheW"/>
</dbReference>
<evidence type="ECO:0000256" key="1">
    <source>
        <dbReference type="ARBA" id="ARBA00004496"/>
    </source>
</evidence>
<keyword evidence="2" id="KW-0963">Cytoplasm</keyword>
<dbReference type="InterPro" id="IPR036061">
    <property type="entry name" value="CheW-like_dom_sf"/>
</dbReference>
<keyword evidence="3" id="KW-0145">Chemotaxis</keyword>
<dbReference type="PANTHER" id="PTHR22617">
    <property type="entry name" value="CHEMOTAXIS SENSOR HISTIDINE KINASE-RELATED"/>
    <property type="match status" value="1"/>
</dbReference>
<protein>
    <submittedName>
        <fullName evidence="5">Chemotaxis protein CheW</fullName>
    </submittedName>
</protein>
<dbReference type="RefSeq" id="WP_176965156.1">
    <property type="nucleotide sequence ID" value="NZ_CP058215.1"/>
</dbReference>
<dbReference type="GeneID" id="55821514"/>
<dbReference type="GO" id="GO:0007165">
    <property type="term" value="P:signal transduction"/>
    <property type="evidence" value="ECO:0007669"/>
    <property type="project" value="InterPro"/>
</dbReference>
<dbReference type="FunFam" id="2.40.50.180:FF:000002">
    <property type="entry name" value="Chemotaxis protein CheW"/>
    <property type="match status" value="1"/>
</dbReference>
<proteinExistence type="predicted"/>
<dbReference type="PROSITE" id="PS50851">
    <property type="entry name" value="CHEW"/>
    <property type="match status" value="1"/>
</dbReference>
<dbReference type="CDD" id="cd00732">
    <property type="entry name" value="CheW"/>
    <property type="match status" value="1"/>
</dbReference>
<name>A0A7D5EGU4_9EURY</name>
<dbReference type="OrthoDB" id="115049at2157"/>
<dbReference type="KEGG" id="mzi:HWN40_07525"/>
<dbReference type="Pfam" id="PF01584">
    <property type="entry name" value="CheW"/>
    <property type="match status" value="1"/>
</dbReference>
<accession>A0A7D5EGU4</accession>
<dbReference type="Proteomes" id="UP000509594">
    <property type="component" value="Chromosome"/>
</dbReference>
<evidence type="ECO:0000259" key="4">
    <source>
        <dbReference type="PROSITE" id="PS50851"/>
    </source>
</evidence>
<reference evidence="5 6" key="1">
    <citation type="submission" date="2020-06" db="EMBL/GenBank/DDBJ databases">
        <title>Methanolobus halotolerans sp. nov., isolated from a saline lake Tus in Siberia.</title>
        <authorList>
            <person name="Shen Y."/>
            <person name="Chen S.-C."/>
            <person name="Lai M.-C."/>
            <person name="Huang H.-H."/>
            <person name="Chiu H.-H."/>
            <person name="Tang S.-L."/>
            <person name="Rogozin D.Y."/>
            <person name="Degermendzhy A.G."/>
        </authorList>
    </citation>
    <scope>NUCLEOTIDE SEQUENCE [LARGE SCALE GENOMIC DNA]</scope>
    <source>
        <strain evidence="5 6">DSM 21339</strain>
    </source>
</reference>
<evidence type="ECO:0000313" key="6">
    <source>
        <dbReference type="Proteomes" id="UP000509594"/>
    </source>
</evidence>
<dbReference type="EMBL" id="CP058215">
    <property type="protein sequence ID" value="QLC50100.1"/>
    <property type="molecule type" value="Genomic_DNA"/>
</dbReference>
<gene>
    <name evidence="5" type="ORF">HWN40_07525</name>
</gene>
<dbReference type="PANTHER" id="PTHR22617:SF23">
    <property type="entry name" value="CHEMOTAXIS PROTEIN CHEW"/>
    <property type="match status" value="1"/>
</dbReference>
<dbReference type="Gene3D" id="2.30.30.40">
    <property type="entry name" value="SH3 Domains"/>
    <property type="match status" value="1"/>
</dbReference>
<evidence type="ECO:0000256" key="2">
    <source>
        <dbReference type="ARBA" id="ARBA00022490"/>
    </source>
</evidence>
<dbReference type="GO" id="GO:0006935">
    <property type="term" value="P:chemotaxis"/>
    <property type="evidence" value="ECO:0007669"/>
    <property type="project" value="UniProtKB-KW"/>
</dbReference>
<organism evidence="5 6">
    <name type="scientific">Methanolobus zinderi</name>
    <dbReference type="NCBI Taxonomy" id="536044"/>
    <lineage>
        <taxon>Archaea</taxon>
        <taxon>Methanobacteriati</taxon>
        <taxon>Methanobacteriota</taxon>
        <taxon>Stenosarchaea group</taxon>
        <taxon>Methanomicrobia</taxon>
        <taxon>Methanosarcinales</taxon>
        <taxon>Methanosarcinaceae</taxon>
        <taxon>Methanolobus</taxon>
    </lineage>
</organism>
<dbReference type="SUPFAM" id="SSF50341">
    <property type="entry name" value="CheW-like"/>
    <property type="match status" value="1"/>
</dbReference>
<dbReference type="InterPro" id="IPR002545">
    <property type="entry name" value="CheW-lke_dom"/>
</dbReference>
<evidence type="ECO:0000256" key="3">
    <source>
        <dbReference type="ARBA" id="ARBA00022500"/>
    </source>
</evidence>
<dbReference type="AlphaFoldDB" id="A0A7D5EGU4"/>
<keyword evidence="6" id="KW-1185">Reference proteome</keyword>
<dbReference type="GO" id="GO:0005829">
    <property type="term" value="C:cytosol"/>
    <property type="evidence" value="ECO:0007669"/>
    <property type="project" value="TreeGrafter"/>
</dbReference>